<evidence type="ECO:0000256" key="2">
    <source>
        <dbReference type="ARBA" id="ARBA00006415"/>
    </source>
</evidence>
<dbReference type="AlphaFoldDB" id="A0AAW1RLR7"/>
<dbReference type="PANTHER" id="PTHR14043:SF2">
    <property type="entry name" value="HOMEOBOX PROTEIN CUT"/>
    <property type="match status" value="1"/>
</dbReference>
<comment type="subcellular location">
    <subcellularLocation>
        <location evidence="1">Golgi apparatus membrane</location>
        <topology evidence="1">Single-pass type IV membrane protein</topology>
    </subcellularLocation>
</comment>
<feature type="region of interest" description="Disordered" evidence="11">
    <location>
        <begin position="54"/>
        <end position="78"/>
    </location>
</feature>
<dbReference type="InterPro" id="IPR012955">
    <property type="entry name" value="CASP_C"/>
</dbReference>
<feature type="compositionally biased region" description="Basic and acidic residues" evidence="11">
    <location>
        <begin position="291"/>
        <end position="314"/>
    </location>
</feature>
<keyword evidence="16" id="KW-1185">Reference proteome</keyword>
<protein>
    <recommendedName>
        <fullName evidence="3">Protein CASP</fullName>
    </recommendedName>
</protein>
<gene>
    <name evidence="15" type="ORF">WJX74_008727</name>
</gene>
<proteinExistence type="inferred from homology"/>
<keyword evidence="8 10" id="KW-0175">Coiled coil</keyword>
<evidence type="ECO:0000256" key="1">
    <source>
        <dbReference type="ARBA" id="ARBA00004409"/>
    </source>
</evidence>
<dbReference type="EMBL" id="JALJOS010000009">
    <property type="protein sequence ID" value="KAK9834727.1"/>
    <property type="molecule type" value="Genomic_DNA"/>
</dbReference>
<feature type="domain" description="CASP C-terminal" evidence="13">
    <location>
        <begin position="450"/>
        <end position="657"/>
    </location>
</feature>
<feature type="compositionally biased region" description="Basic and acidic residues" evidence="11">
    <location>
        <begin position="64"/>
        <end position="78"/>
    </location>
</feature>
<evidence type="ECO:0000256" key="10">
    <source>
        <dbReference type="SAM" id="Coils"/>
    </source>
</evidence>
<dbReference type="PANTHER" id="PTHR14043">
    <property type="entry name" value="CCAAT DISPLACEMENT PROTEIN-RELATED"/>
    <property type="match status" value="1"/>
</dbReference>
<feature type="coiled-coil region" evidence="10">
    <location>
        <begin position="512"/>
        <end position="553"/>
    </location>
</feature>
<feature type="coiled-coil region" evidence="10">
    <location>
        <begin position="136"/>
        <end position="206"/>
    </location>
</feature>
<feature type="domain" description="Cux N-terminal" evidence="14">
    <location>
        <begin position="22"/>
        <end position="131"/>
    </location>
</feature>
<evidence type="ECO:0000313" key="15">
    <source>
        <dbReference type="EMBL" id="KAK9834727.1"/>
    </source>
</evidence>
<dbReference type="Pfam" id="PF25398">
    <property type="entry name" value="CUX1_N"/>
    <property type="match status" value="1"/>
</dbReference>
<comment type="caution">
    <text evidence="15">The sequence shown here is derived from an EMBL/GenBank/DDBJ whole genome shotgun (WGS) entry which is preliminary data.</text>
</comment>
<evidence type="ECO:0000256" key="4">
    <source>
        <dbReference type="ARBA" id="ARBA00022448"/>
    </source>
</evidence>
<keyword evidence="6 12" id="KW-1133">Transmembrane helix</keyword>
<dbReference type="InterPro" id="IPR057476">
    <property type="entry name" value="Cux_N"/>
</dbReference>
<evidence type="ECO:0000256" key="3">
    <source>
        <dbReference type="ARBA" id="ARBA00018691"/>
    </source>
</evidence>
<feature type="transmembrane region" description="Helical" evidence="12">
    <location>
        <begin position="632"/>
        <end position="653"/>
    </location>
</feature>
<dbReference type="Gene3D" id="1.20.5.170">
    <property type="match status" value="1"/>
</dbReference>
<name>A0AAW1RLR7_9CHLO</name>
<dbReference type="GO" id="GO:0000139">
    <property type="term" value="C:Golgi membrane"/>
    <property type="evidence" value="ECO:0007669"/>
    <property type="project" value="UniProtKB-SubCell"/>
</dbReference>
<evidence type="ECO:0000313" key="16">
    <source>
        <dbReference type="Proteomes" id="UP001438707"/>
    </source>
</evidence>
<evidence type="ECO:0000256" key="7">
    <source>
        <dbReference type="ARBA" id="ARBA00023034"/>
    </source>
</evidence>
<evidence type="ECO:0000259" key="14">
    <source>
        <dbReference type="Pfam" id="PF25398"/>
    </source>
</evidence>
<keyword evidence="5 12" id="KW-0812">Transmembrane</keyword>
<dbReference type="Pfam" id="PF08172">
    <property type="entry name" value="CASP_C"/>
    <property type="match status" value="1"/>
</dbReference>
<reference evidence="15 16" key="1">
    <citation type="journal article" date="2024" name="Nat. Commun.">
        <title>Phylogenomics reveals the evolutionary origins of lichenization in chlorophyte algae.</title>
        <authorList>
            <person name="Puginier C."/>
            <person name="Libourel C."/>
            <person name="Otte J."/>
            <person name="Skaloud P."/>
            <person name="Haon M."/>
            <person name="Grisel S."/>
            <person name="Petersen M."/>
            <person name="Berrin J.G."/>
            <person name="Delaux P.M."/>
            <person name="Dal Grande F."/>
            <person name="Keller J."/>
        </authorList>
    </citation>
    <scope>NUCLEOTIDE SEQUENCE [LARGE SCALE GENOMIC DNA]</scope>
    <source>
        <strain evidence="15 16">SAG 2145</strain>
    </source>
</reference>
<evidence type="ECO:0000256" key="8">
    <source>
        <dbReference type="ARBA" id="ARBA00023054"/>
    </source>
</evidence>
<feature type="coiled-coil region" evidence="10">
    <location>
        <begin position="452"/>
        <end position="479"/>
    </location>
</feature>
<dbReference type="GO" id="GO:0006891">
    <property type="term" value="P:intra-Golgi vesicle-mediated transport"/>
    <property type="evidence" value="ECO:0007669"/>
    <property type="project" value="InterPro"/>
</dbReference>
<evidence type="ECO:0000256" key="9">
    <source>
        <dbReference type="ARBA" id="ARBA00023136"/>
    </source>
</evidence>
<organism evidence="15 16">
    <name type="scientific">Apatococcus lobatus</name>
    <dbReference type="NCBI Taxonomy" id="904363"/>
    <lineage>
        <taxon>Eukaryota</taxon>
        <taxon>Viridiplantae</taxon>
        <taxon>Chlorophyta</taxon>
        <taxon>core chlorophytes</taxon>
        <taxon>Trebouxiophyceae</taxon>
        <taxon>Chlorellales</taxon>
        <taxon>Chlorellaceae</taxon>
        <taxon>Apatococcus</taxon>
    </lineage>
</organism>
<keyword evidence="4" id="KW-0813">Transport</keyword>
<evidence type="ECO:0000256" key="11">
    <source>
        <dbReference type="SAM" id="MobiDB-lite"/>
    </source>
</evidence>
<evidence type="ECO:0000259" key="13">
    <source>
        <dbReference type="Pfam" id="PF08172"/>
    </source>
</evidence>
<keyword evidence="9 12" id="KW-0472">Membrane</keyword>
<sequence>MDRGLTRPASSFILADSSLHNADSVSAVCNFWKEFQLEVFRKELDQQGLQVAEQQETSLKSRKKLAESTKDFKRRAPPDAVKEVGPLLKSYQEEIDKLTKRAKFGETAYLNVYQKLYEAPDPAPSLSNALEGASRMAELEAQARKMAQELAEYKSESTELRNQDHTVRRLEERVRSLEAELGEKGKQLEEARETALEESKERLLEEVQAREVSLTDALAESHAGLASMKRLHEASQRQLFAMQSRTEEEQAGLQSELELATAEIDRTAQRLMTLEREKERLKVNGMADGAAKQERSRAAEDSLRKELHAQREAASRAQGELRAVQQDLEQERAGNTARMEGLKAALQAQEAQSAALDQELRTRPTSQMVDELRQQVRVLQAVGYNAVEADDADADDQNGEVASGVRGTRAGQPGSLETLLLDKNRHMEHELTMARLKVADLTGELEVSTSKCSAVEGELSRQQQLVARLEEDLLAAEQRQSNPGEAISDAFDSLDSAGLLADGGDGGEHTMLSALCSQRDRFRERVQQVEEQLASAHQDHMQLKRDLDSARADNVALVERLRFVQGYQSQQRRRAGDVERGEVESRYSSAYEEKINPFADFRSKERESRRRQMHVADRLMYEFWQLISGDKWARIFVFAYTLLGHFLVFWVLARYSHQSSHVASQLAQAQAACQHLGANALNATSSTGKAALDLPIDASYTQGT</sequence>
<keyword evidence="7" id="KW-0333">Golgi apparatus</keyword>
<comment type="similarity">
    <text evidence="2">Belongs to the CASP family.</text>
</comment>
<evidence type="ECO:0000256" key="5">
    <source>
        <dbReference type="ARBA" id="ARBA00022692"/>
    </source>
</evidence>
<evidence type="ECO:0000256" key="6">
    <source>
        <dbReference type="ARBA" id="ARBA00022989"/>
    </source>
</evidence>
<dbReference type="Proteomes" id="UP001438707">
    <property type="component" value="Unassembled WGS sequence"/>
</dbReference>
<feature type="region of interest" description="Disordered" evidence="11">
    <location>
        <begin position="282"/>
        <end position="320"/>
    </location>
</feature>
<evidence type="ECO:0000256" key="12">
    <source>
        <dbReference type="SAM" id="Phobius"/>
    </source>
</evidence>
<accession>A0AAW1RLR7</accession>